<evidence type="ECO:0000313" key="2">
    <source>
        <dbReference type="EMBL" id="KAK4178891.1"/>
    </source>
</evidence>
<dbReference type="EMBL" id="MU866128">
    <property type="protein sequence ID" value="KAK4178891.1"/>
    <property type="molecule type" value="Genomic_DNA"/>
</dbReference>
<reference evidence="2" key="1">
    <citation type="journal article" date="2023" name="Mol. Phylogenet. Evol.">
        <title>Genome-scale phylogeny and comparative genomics of the fungal order Sordariales.</title>
        <authorList>
            <person name="Hensen N."/>
            <person name="Bonometti L."/>
            <person name="Westerberg I."/>
            <person name="Brannstrom I.O."/>
            <person name="Guillou S."/>
            <person name="Cros-Aarteil S."/>
            <person name="Calhoun S."/>
            <person name="Haridas S."/>
            <person name="Kuo A."/>
            <person name="Mondo S."/>
            <person name="Pangilinan J."/>
            <person name="Riley R."/>
            <person name="LaButti K."/>
            <person name="Andreopoulos B."/>
            <person name="Lipzen A."/>
            <person name="Chen C."/>
            <person name="Yan M."/>
            <person name="Daum C."/>
            <person name="Ng V."/>
            <person name="Clum A."/>
            <person name="Steindorff A."/>
            <person name="Ohm R.A."/>
            <person name="Martin F."/>
            <person name="Silar P."/>
            <person name="Natvig D.O."/>
            <person name="Lalanne C."/>
            <person name="Gautier V."/>
            <person name="Ament-Velasquez S.L."/>
            <person name="Kruys A."/>
            <person name="Hutchinson M.I."/>
            <person name="Powell A.J."/>
            <person name="Barry K."/>
            <person name="Miller A.N."/>
            <person name="Grigoriev I.V."/>
            <person name="Debuchy R."/>
            <person name="Gladieux P."/>
            <person name="Hiltunen Thoren M."/>
            <person name="Johannesson H."/>
        </authorList>
    </citation>
    <scope>NUCLEOTIDE SEQUENCE</scope>
    <source>
        <strain evidence="2">CBS 892.96</strain>
    </source>
</reference>
<sequence>MCHTTMHCRTGDHSKKANGSCSVSVPQGGLLFHRTIDTSTILVCCDTSLFSTISLPNPGSGGGLQFGVPEGLLAMMQDLFTGPSPVTLASAARLFAWLGYPIHHCQDCRPRGIRNVAIPSISPSIVLPVSPSPPAITNLHLNSEVLLGLGSGILGSSSHFPQNPSQTPFLQSIHGPILITAKLKRVKMPAQCWRILPFRHSPGTIIR</sequence>
<dbReference type="Proteomes" id="UP001302321">
    <property type="component" value="Unassembled WGS sequence"/>
</dbReference>
<reference evidence="2" key="2">
    <citation type="submission" date="2023-05" db="EMBL/GenBank/DDBJ databases">
        <authorList>
            <consortium name="Lawrence Berkeley National Laboratory"/>
            <person name="Steindorff A."/>
            <person name="Hensen N."/>
            <person name="Bonometti L."/>
            <person name="Westerberg I."/>
            <person name="Brannstrom I.O."/>
            <person name="Guillou S."/>
            <person name="Cros-Aarteil S."/>
            <person name="Calhoun S."/>
            <person name="Haridas S."/>
            <person name="Kuo A."/>
            <person name="Mondo S."/>
            <person name="Pangilinan J."/>
            <person name="Riley R."/>
            <person name="Labutti K."/>
            <person name="Andreopoulos B."/>
            <person name="Lipzen A."/>
            <person name="Chen C."/>
            <person name="Yanf M."/>
            <person name="Daum C."/>
            <person name="Ng V."/>
            <person name="Clum A."/>
            <person name="Ohm R."/>
            <person name="Martin F."/>
            <person name="Silar P."/>
            <person name="Natvig D."/>
            <person name="Lalanne C."/>
            <person name="Gautier V."/>
            <person name="Ament-Velasquez S.L."/>
            <person name="Kruys A."/>
            <person name="Hutchinson M.I."/>
            <person name="Powell A.J."/>
            <person name="Barry K."/>
            <person name="Miller A.N."/>
            <person name="Grigoriev I.V."/>
            <person name="Debuchy R."/>
            <person name="Gladieux P."/>
            <person name="Thoren M.H."/>
            <person name="Johannesson H."/>
        </authorList>
    </citation>
    <scope>NUCLEOTIDE SEQUENCE</scope>
    <source>
        <strain evidence="2">CBS 892.96</strain>
    </source>
</reference>
<evidence type="ECO:0000313" key="3">
    <source>
        <dbReference type="Proteomes" id="UP001302321"/>
    </source>
</evidence>
<gene>
    <name evidence="2" type="ORF">QBC36DRAFT_92115</name>
</gene>
<name>A0AAN6WD46_9PEZI</name>
<evidence type="ECO:0000256" key="1">
    <source>
        <dbReference type="SAM" id="MobiDB-lite"/>
    </source>
</evidence>
<accession>A0AAN6WD46</accession>
<keyword evidence="3" id="KW-1185">Reference proteome</keyword>
<comment type="caution">
    <text evidence="2">The sequence shown here is derived from an EMBL/GenBank/DDBJ whole genome shotgun (WGS) entry which is preliminary data.</text>
</comment>
<dbReference type="AlphaFoldDB" id="A0AAN6WD46"/>
<protein>
    <submittedName>
        <fullName evidence="2">Uncharacterized protein</fullName>
    </submittedName>
</protein>
<feature type="region of interest" description="Disordered" evidence="1">
    <location>
        <begin position="1"/>
        <end position="20"/>
    </location>
</feature>
<proteinExistence type="predicted"/>
<organism evidence="2 3">
    <name type="scientific">Triangularia setosa</name>
    <dbReference type="NCBI Taxonomy" id="2587417"/>
    <lineage>
        <taxon>Eukaryota</taxon>
        <taxon>Fungi</taxon>
        <taxon>Dikarya</taxon>
        <taxon>Ascomycota</taxon>
        <taxon>Pezizomycotina</taxon>
        <taxon>Sordariomycetes</taxon>
        <taxon>Sordariomycetidae</taxon>
        <taxon>Sordariales</taxon>
        <taxon>Podosporaceae</taxon>
        <taxon>Triangularia</taxon>
    </lineage>
</organism>